<dbReference type="InterPro" id="IPR003593">
    <property type="entry name" value="AAA+_ATPase"/>
</dbReference>
<keyword evidence="2" id="KW-0547">Nucleotide-binding</keyword>
<dbReference type="PROSITE" id="PS50893">
    <property type="entry name" value="ABC_TRANSPORTER_2"/>
    <property type="match status" value="1"/>
</dbReference>
<dbReference type="GO" id="GO:0005524">
    <property type="term" value="F:ATP binding"/>
    <property type="evidence" value="ECO:0007669"/>
    <property type="project" value="UniProtKB-KW"/>
</dbReference>
<dbReference type="CDD" id="cd03293">
    <property type="entry name" value="ABC_NrtD_SsuB_transporters"/>
    <property type="match status" value="1"/>
</dbReference>
<dbReference type="AlphaFoldDB" id="A0AA45WQ04"/>
<dbReference type="InterPro" id="IPR003439">
    <property type="entry name" value="ABC_transporter-like_ATP-bd"/>
</dbReference>
<dbReference type="SMART" id="SM00382">
    <property type="entry name" value="AAA"/>
    <property type="match status" value="1"/>
</dbReference>
<reference evidence="5" key="1">
    <citation type="submission" date="2017-05" db="EMBL/GenBank/DDBJ databases">
        <authorList>
            <person name="Varghese N."/>
            <person name="Submissions S."/>
        </authorList>
    </citation>
    <scope>NUCLEOTIDE SEQUENCE</scope>
    <source>
        <strain evidence="5">DSM 45262</strain>
    </source>
</reference>
<evidence type="ECO:0000313" key="6">
    <source>
        <dbReference type="Proteomes" id="UP001157946"/>
    </source>
</evidence>
<keyword evidence="1" id="KW-0813">Transport</keyword>
<evidence type="ECO:0000256" key="3">
    <source>
        <dbReference type="ARBA" id="ARBA00022840"/>
    </source>
</evidence>
<dbReference type="Pfam" id="PF00005">
    <property type="entry name" value="ABC_tran"/>
    <property type="match status" value="1"/>
</dbReference>
<evidence type="ECO:0000256" key="1">
    <source>
        <dbReference type="ARBA" id="ARBA00022448"/>
    </source>
</evidence>
<dbReference type="GO" id="GO:0016887">
    <property type="term" value="F:ATP hydrolysis activity"/>
    <property type="evidence" value="ECO:0007669"/>
    <property type="project" value="InterPro"/>
</dbReference>
<keyword evidence="3" id="KW-0067">ATP-binding</keyword>
<protein>
    <submittedName>
        <fullName evidence="5">ABC-type nitrate/sulfonate/bicarbonate transport system, ATPase component</fullName>
    </submittedName>
</protein>
<feature type="domain" description="ABC transporter" evidence="4">
    <location>
        <begin position="3"/>
        <end position="227"/>
    </location>
</feature>
<dbReference type="Gene3D" id="3.40.50.300">
    <property type="entry name" value="P-loop containing nucleotide triphosphate hydrolases"/>
    <property type="match status" value="1"/>
</dbReference>
<dbReference type="Proteomes" id="UP001157946">
    <property type="component" value="Unassembled WGS sequence"/>
</dbReference>
<dbReference type="EMBL" id="FXTU01000004">
    <property type="protein sequence ID" value="SMP23468.1"/>
    <property type="molecule type" value="Genomic_DNA"/>
</dbReference>
<organism evidence="5 6">
    <name type="scientific">Laceyella tengchongensis</name>
    <dbReference type="NCBI Taxonomy" id="574699"/>
    <lineage>
        <taxon>Bacteria</taxon>
        <taxon>Bacillati</taxon>
        <taxon>Bacillota</taxon>
        <taxon>Bacilli</taxon>
        <taxon>Bacillales</taxon>
        <taxon>Thermoactinomycetaceae</taxon>
        <taxon>Laceyella</taxon>
    </lineage>
</organism>
<name>A0AA45WQ04_9BACL</name>
<sequence>MKLEVTGLSFAYGQRPVIDDLHFVVRQGEFVSLIGPSGSGKSTLFYLLGGLHCPQVGEILLDGQRINGERGHLAYMPQQPSLMPWRTILDNVRLAQELSGHKDPTQLTHLLRGAGLAEVADRYPHELSGGMQQRVAFIRALASNRDLLCLDEPFGSLDALTRTRMQTWLLRLLEHEKRTILFITHSIEEAILLSDRILVLSASPMKVIREVPVPFARGQARYERRGTKEWLALQRELETMLLG</sequence>
<comment type="caution">
    <text evidence="5">The sequence shown here is derived from an EMBL/GenBank/DDBJ whole genome shotgun (WGS) entry which is preliminary data.</text>
</comment>
<dbReference type="SUPFAM" id="SSF52540">
    <property type="entry name" value="P-loop containing nucleoside triphosphate hydrolases"/>
    <property type="match status" value="1"/>
</dbReference>
<dbReference type="InterPro" id="IPR017871">
    <property type="entry name" value="ABC_transporter-like_CS"/>
</dbReference>
<proteinExistence type="predicted"/>
<dbReference type="PROSITE" id="PS00211">
    <property type="entry name" value="ABC_TRANSPORTER_1"/>
    <property type="match status" value="1"/>
</dbReference>
<dbReference type="PANTHER" id="PTHR42788">
    <property type="entry name" value="TAURINE IMPORT ATP-BINDING PROTEIN-RELATED"/>
    <property type="match status" value="1"/>
</dbReference>
<dbReference type="InterPro" id="IPR027417">
    <property type="entry name" value="P-loop_NTPase"/>
</dbReference>
<dbReference type="InterPro" id="IPR050166">
    <property type="entry name" value="ABC_transporter_ATP-bind"/>
</dbReference>
<dbReference type="RefSeq" id="WP_284724395.1">
    <property type="nucleotide sequence ID" value="NZ_FXTU01000004.1"/>
</dbReference>
<accession>A0AA45WQ04</accession>
<evidence type="ECO:0000256" key="2">
    <source>
        <dbReference type="ARBA" id="ARBA00022741"/>
    </source>
</evidence>
<dbReference type="PANTHER" id="PTHR42788:SF2">
    <property type="entry name" value="ABC TRANSPORTER ATP-BINDING PROTEIN"/>
    <property type="match status" value="1"/>
</dbReference>
<keyword evidence="6" id="KW-1185">Reference proteome</keyword>
<evidence type="ECO:0000259" key="4">
    <source>
        <dbReference type="PROSITE" id="PS50893"/>
    </source>
</evidence>
<gene>
    <name evidence="5" type="ORF">SAMN06265361_104221</name>
</gene>
<evidence type="ECO:0000313" key="5">
    <source>
        <dbReference type="EMBL" id="SMP23468.1"/>
    </source>
</evidence>